<evidence type="ECO:0000256" key="3">
    <source>
        <dbReference type="ARBA" id="ARBA00022989"/>
    </source>
</evidence>
<protein>
    <submittedName>
        <fullName evidence="6">Uncharacterized protein</fullName>
    </submittedName>
</protein>
<dbReference type="PANTHER" id="PTHR10250">
    <property type="entry name" value="MICROSOMAL GLUTATHIONE S-TRANSFERASE"/>
    <property type="match status" value="1"/>
</dbReference>
<comment type="subcellular location">
    <subcellularLocation>
        <location evidence="1">Membrane</location>
        <topology evidence="1">Multi-pass membrane protein</topology>
    </subcellularLocation>
</comment>
<dbReference type="Pfam" id="PF01124">
    <property type="entry name" value="MAPEG"/>
    <property type="match status" value="1"/>
</dbReference>
<feature type="transmembrane region" description="Helical" evidence="5">
    <location>
        <begin position="58"/>
        <end position="86"/>
    </location>
</feature>
<sequence>METIYPSIVTVVALIVYFLITINVGRARFKYNVVAPATSGDPNFERALRVQQNTLEQIIFFLPLLWLFCFYVNPIWGSAIGGLWIIGRIIYALEYYQAAEKRTIGFAISSLSTLALLVGSLFGMTMVFIQ</sequence>
<dbReference type="InterPro" id="IPR001129">
    <property type="entry name" value="Membr-assoc_MAPEG"/>
</dbReference>
<keyword evidence="2 5" id="KW-0812">Transmembrane</keyword>
<dbReference type="InterPro" id="IPR050997">
    <property type="entry name" value="MAPEG"/>
</dbReference>
<feature type="transmembrane region" description="Helical" evidence="5">
    <location>
        <begin position="6"/>
        <end position="24"/>
    </location>
</feature>
<keyword evidence="3 5" id="KW-1133">Transmembrane helix</keyword>
<dbReference type="PANTHER" id="PTHR10250:SF15">
    <property type="entry name" value="MICROSOMAL GLUTATHIONE S-TRANSFERASE-RELATED"/>
    <property type="match status" value="1"/>
</dbReference>
<evidence type="ECO:0000256" key="4">
    <source>
        <dbReference type="ARBA" id="ARBA00023136"/>
    </source>
</evidence>
<evidence type="ECO:0000256" key="1">
    <source>
        <dbReference type="ARBA" id="ARBA00004141"/>
    </source>
</evidence>
<dbReference type="PATRIC" id="fig|423471.3.peg.4653"/>
<dbReference type="EMBL" id="AESD01000738">
    <property type="protein sequence ID" value="EHJ10277.1"/>
    <property type="molecule type" value="Genomic_DNA"/>
</dbReference>
<reference evidence="6 7" key="1">
    <citation type="journal article" date="2011" name="Front. Microbiol.">
        <title>Two Strains of Crocosphaera watsonii with Highly Conserved Genomes are Distinguished by Strain-Specific Features.</title>
        <authorList>
            <person name="Bench S.R."/>
            <person name="Ilikchyan I.N."/>
            <person name="Tripp H.J."/>
            <person name="Zehr J.P."/>
        </authorList>
    </citation>
    <scope>NUCLEOTIDE SEQUENCE [LARGE SCALE GENOMIC DNA]</scope>
    <source>
        <strain evidence="6 7">WH 0003</strain>
    </source>
</reference>
<dbReference type="Proteomes" id="UP000003477">
    <property type="component" value="Unassembled WGS sequence"/>
</dbReference>
<dbReference type="InterPro" id="IPR023352">
    <property type="entry name" value="MAPEG-like_dom_sf"/>
</dbReference>
<dbReference type="GO" id="GO:0016020">
    <property type="term" value="C:membrane"/>
    <property type="evidence" value="ECO:0007669"/>
    <property type="project" value="UniProtKB-SubCell"/>
</dbReference>
<evidence type="ECO:0000313" key="6">
    <source>
        <dbReference type="EMBL" id="EHJ10277.1"/>
    </source>
</evidence>
<dbReference type="GO" id="GO:0006691">
    <property type="term" value="P:leukotriene metabolic process"/>
    <property type="evidence" value="ECO:0007669"/>
    <property type="project" value="UniProtKB-ARBA"/>
</dbReference>
<accession>G5JC03</accession>
<feature type="transmembrane region" description="Helical" evidence="5">
    <location>
        <begin position="106"/>
        <end position="129"/>
    </location>
</feature>
<evidence type="ECO:0000313" key="7">
    <source>
        <dbReference type="Proteomes" id="UP000003477"/>
    </source>
</evidence>
<dbReference type="GeneID" id="88768322"/>
<evidence type="ECO:0000256" key="2">
    <source>
        <dbReference type="ARBA" id="ARBA00022692"/>
    </source>
</evidence>
<name>G5JC03_CROWT</name>
<keyword evidence="4 5" id="KW-0472">Membrane</keyword>
<proteinExistence type="predicted"/>
<dbReference type="GO" id="GO:0004364">
    <property type="term" value="F:glutathione transferase activity"/>
    <property type="evidence" value="ECO:0007669"/>
    <property type="project" value="TreeGrafter"/>
</dbReference>
<organism evidence="6 7">
    <name type="scientific">Crocosphaera watsonii WH 0003</name>
    <dbReference type="NCBI Taxonomy" id="423471"/>
    <lineage>
        <taxon>Bacteria</taxon>
        <taxon>Bacillati</taxon>
        <taxon>Cyanobacteriota</taxon>
        <taxon>Cyanophyceae</taxon>
        <taxon>Oscillatoriophycideae</taxon>
        <taxon>Chroococcales</taxon>
        <taxon>Aphanothecaceae</taxon>
        <taxon>Crocosphaera</taxon>
    </lineage>
</organism>
<dbReference type="SUPFAM" id="SSF161084">
    <property type="entry name" value="MAPEG domain-like"/>
    <property type="match status" value="1"/>
</dbReference>
<dbReference type="GO" id="GO:0004602">
    <property type="term" value="F:glutathione peroxidase activity"/>
    <property type="evidence" value="ECO:0007669"/>
    <property type="project" value="TreeGrafter"/>
</dbReference>
<gene>
    <name evidence="6" type="ORF">CWATWH0003_4964</name>
</gene>
<dbReference type="RefSeq" id="WP_007312761.1">
    <property type="nucleotide sequence ID" value="NZ_AESD01000738.1"/>
</dbReference>
<dbReference type="AlphaFoldDB" id="G5JC03"/>
<comment type="caution">
    <text evidence="6">The sequence shown here is derived from an EMBL/GenBank/DDBJ whole genome shotgun (WGS) entry which is preliminary data.</text>
</comment>
<evidence type="ECO:0000256" key="5">
    <source>
        <dbReference type="SAM" id="Phobius"/>
    </source>
</evidence>
<dbReference type="Gene3D" id="1.20.120.550">
    <property type="entry name" value="Membrane associated eicosanoid/glutathione metabolism-like domain"/>
    <property type="match status" value="1"/>
</dbReference>